<feature type="non-terminal residue" evidence="3">
    <location>
        <position position="1"/>
    </location>
</feature>
<dbReference type="InParanoid" id="A0A0P0XGQ0"/>
<reference evidence="4" key="1">
    <citation type="journal article" date="2005" name="Nature">
        <title>The map-based sequence of the rice genome.</title>
        <authorList>
            <consortium name="International rice genome sequencing project (IRGSP)"/>
            <person name="Matsumoto T."/>
            <person name="Wu J."/>
            <person name="Kanamori H."/>
            <person name="Katayose Y."/>
            <person name="Fujisawa M."/>
            <person name="Namiki N."/>
            <person name="Mizuno H."/>
            <person name="Yamamoto K."/>
            <person name="Antonio B.A."/>
            <person name="Baba T."/>
            <person name="Sakata K."/>
            <person name="Nagamura Y."/>
            <person name="Aoki H."/>
            <person name="Arikawa K."/>
            <person name="Arita K."/>
            <person name="Bito T."/>
            <person name="Chiden Y."/>
            <person name="Fujitsuka N."/>
            <person name="Fukunaka R."/>
            <person name="Hamada M."/>
            <person name="Harada C."/>
            <person name="Hayashi A."/>
            <person name="Hijishita S."/>
            <person name="Honda M."/>
            <person name="Hosokawa S."/>
            <person name="Ichikawa Y."/>
            <person name="Idonuma A."/>
            <person name="Iijima M."/>
            <person name="Ikeda M."/>
            <person name="Ikeno M."/>
            <person name="Ito K."/>
            <person name="Ito S."/>
            <person name="Ito T."/>
            <person name="Ito Y."/>
            <person name="Ito Y."/>
            <person name="Iwabuchi A."/>
            <person name="Kamiya K."/>
            <person name="Karasawa W."/>
            <person name="Kurita K."/>
            <person name="Katagiri S."/>
            <person name="Kikuta A."/>
            <person name="Kobayashi H."/>
            <person name="Kobayashi N."/>
            <person name="Machita K."/>
            <person name="Maehara T."/>
            <person name="Masukawa M."/>
            <person name="Mizubayashi T."/>
            <person name="Mukai Y."/>
            <person name="Nagasaki H."/>
            <person name="Nagata Y."/>
            <person name="Naito S."/>
            <person name="Nakashima M."/>
            <person name="Nakama Y."/>
            <person name="Nakamichi Y."/>
            <person name="Nakamura M."/>
            <person name="Meguro A."/>
            <person name="Negishi M."/>
            <person name="Ohta I."/>
            <person name="Ohta T."/>
            <person name="Okamoto M."/>
            <person name="Ono N."/>
            <person name="Saji S."/>
            <person name="Sakaguchi M."/>
            <person name="Sakai K."/>
            <person name="Shibata M."/>
            <person name="Shimokawa T."/>
            <person name="Song J."/>
            <person name="Takazaki Y."/>
            <person name="Terasawa K."/>
            <person name="Tsugane M."/>
            <person name="Tsuji K."/>
            <person name="Ueda S."/>
            <person name="Waki K."/>
            <person name="Yamagata H."/>
            <person name="Yamamoto M."/>
            <person name="Yamamoto S."/>
            <person name="Yamane H."/>
            <person name="Yoshiki S."/>
            <person name="Yoshihara R."/>
            <person name="Yukawa K."/>
            <person name="Zhong H."/>
            <person name="Yano M."/>
            <person name="Yuan Q."/>
            <person name="Ouyang S."/>
            <person name="Liu J."/>
            <person name="Jones K.M."/>
            <person name="Gansberger K."/>
            <person name="Moffat K."/>
            <person name="Hill J."/>
            <person name="Bera J."/>
            <person name="Fadrosh D."/>
            <person name="Jin S."/>
            <person name="Johri S."/>
            <person name="Kim M."/>
            <person name="Overton L."/>
            <person name="Reardon M."/>
            <person name="Tsitrin T."/>
            <person name="Vuong H."/>
            <person name="Weaver B."/>
            <person name="Ciecko A."/>
            <person name="Tallon L."/>
            <person name="Jackson J."/>
            <person name="Pai G."/>
            <person name="Aken S.V."/>
            <person name="Utterback T."/>
            <person name="Reidmuller S."/>
            <person name="Feldblyum T."/>
            <person name="Hsiao J."/>
            <person name="Zismann V."/>
            <person name="Iobst S."/>
            <person name="de Vazeille A.R."/>
            <person name="Buell C.R."/>
            <person name="Ying K."/>
            <person name="Li Y."/>
            <person name="Lu T."/>
            <person name="Huang Y."/>
            <person name="Zhao Q."/>
            <person name="Feng Q."/>
            <person name="Zhang L."/>
            <person name="Zhu J."/>
            <person name="Weng Q."/>
            <person name="Mu J."/>
            <person name="Lu Y."/>
            <person name="Fan D."/>
            <person name="Liu Y."/>
            <person name="Guan J."/>
            <person name="Zhang Y."/>
            <person name="Yu S."/>
            <person name="Liu X."/>
            <person name="Zhang Y."/>
            <person name="Hong G."/>
            <person name="Han B."/>
            <person name="Choisne N."/>
            <person name="Demange N."/>
            <person name="Orjeda G."/>
            <person name="Samain S."/>
            <person name="Cattolico L."/>
            <person name="Pelletier E."/>
            <person name="Couloux A."/>
            <person name="Segurens B."/>
            <person name="Wincker P."/>
            <person name="D'Hont A."/>
            <person name="Scarpelli C."/>
            <person name="Weissenbach J."/>
            <person name="Salanoubat M."/>
            <person name="Quetier F."/>
            <person name="Yu Y."/>
            <person name="Kim H.R."/>
            <person name="Rambo T."/>
            <person name="Currie J."/>
            <person name="Collura K."/>
            <person name="Luo M."/>
            <person name="Yang T."/>
            <person name="Ammiraju J.S.S."/>
            <person name="Engler F."/>
            <person name="Soderlund C."/>
            <person name="Wing R.A."/>
            <person name="Palmer L.E."/>
            <person name="de la Bastide M."/>
            <person name="Spiegel L."/>
            <person name="Nascimento L."/>
            <person name="Zutavern T."/>
            <person name="O'Shaughnessy A."/>
            <person name="Dike S."/>
            <person name="Dedhia N."/>
            <person name="Preston R."/>
            <person name="Balija V."/>
            <person name="McCombie W.R."/>
            <person name="Chow T."/>
            <person name="Chen H."/>
            <person name="Chung M."/>
            <person name="Chen C."/>
            <person name="Shaw J."/>
            <person name="Wu H."/>
            <person name="Hsiao K."/>
            <person name="Chao Y."/>
            <person name="Chu M."/>
            <person name="Cheng C."/>
            <person name="Hour A."/>
            <person name="Lee P."/>
            <person name="Lin S."/>
            <person name="Lin Y."/>
            <person name="Liou J."/>
            <person name="Liu S."/>
            <person name="Hsing Y."/>
            <person name="Raghuvanshi S."/>
            <person name="Mohanty A."/>
            <person name="Bharti A.K."/>
            <person name="Gaur A."/>
            <person name="Gupta V."/>
            <person name="Kumar D."/>
            <person name="Ravi V."/>
            <person name="Vij S."/>
            <person name="Kapur A."/>
            <person name="Khurana P."/>
            <person name="Khurana P."/>
            <person name="Khurana J.P."/>
            <person name="Tyagi A.K."/>
            <person name="Gaikwad K."/>
            <person name="Singh A."/>
            <person name="Dalal V."/>
            <person name="Srivastava S."/>
            <person name="Dixit A."/>
            <person name="Pal A.K."/>
            <person name="Ghazi I.A."/>
            <person name="Yadav M."/>
            <person name="Pandit A."/>
            <person name="Bhargava A."/>
            <person name="Sureshbabu K."/>
            <person name="Batra K."/>
            <person name="Sharma T.R."/>
            <person name="Mohapatra T."/>
            <person name="Singh N.K."/>
            <person name="Messing J."/>
            <person name="Nelson A.B."/>
            <person name="Fuks G."/>
            <person name="Kavchok S."/>
            <person name="Keizer G."/>
            <person name="Linton E."/>
            <person name="Llaca V."/>
            <person name="Song R."/>
            <person name="Tanyolac B."/>
            <person name="Young S."/>
            <person name="Ho-Il K."/>
            <person name="Hahn J.H."/>
            <person name="Sangsakoo G."/>
            <person name="Vanavichit A."/>
            <person name="de Mattos Luiz.A.T."/>
            <person name="Zimmer P.D."/>
            <person name="Malone G."/>
            <person name="Dellagostin O."/>
            <person name="de Oliveira A.C."/>
            <person name="Bevan M."/>
            <person name="Bancroft I."/>
            <person name="Minx P."/>
            <person name="Cordum H."/>
            <person name="Wilson R."/>
            <person name="Cheng Z."/>
            <person name="Jin W."/>
            <person name="Jiang J."/>
            <person name="Leong S.A."/>
            <person name="Iwama H."/>
            <person name="Gojobori T."/>
            <person name="Itoh T."/>
            <person name="Niimura Y."/>
            <person name="Fujii Y."/>
            <person name="Habara T."/>
            <person name="Sakai H."/>
            <person name="Sato Y."/>
            <person name="Wilson G."/>
            <person name="Kumar K."/>
            <person name="McCouch S."/>
            <person name="Juretic N."/>
            <person name="Hoen D."/>
            <person name="Wright S."/>
            <person name="Bruskiewich R."/>
            <person name="Bureau T."/>
            <person name="Miyao A."/>
            <person name="Hirochika H."/>
            <person name="Nishikawa T."/>
            <person name="Kadowaki K."/>
            <person name="Sugiura M."/>
            <person name="Burr B."/>
            <person name="Sasaki T."/>
        </authorList>
    </citation>
    <scope>NUCLEOTIDE SEQUENCE [LARGE SCALE GENOMIC DNA]</scope>
    <source>
        <strain evidence="4">cv. Nipponbare</strain>
    </source>
</reference>
<evidence type="ECO:0000313" key="3">
    <source>
        <dbReference type="EMBL" id="BAT05715.1"/>
    </source>
</evidence>
<evidence type="ECO:0000256" key="2">
    <source>
        <dbReference type="SAM" id="Phobius"/>
    </source>
</evidence>
<dbReference type="PaxDb" id="39947-A0A0P0XGQ0"/>
<gene>
    <name evidence="3" type="ordered locus">Os08g0452900</name>
    <name evidence="3" type="ORF">OSNPB_080452900</name>
</gene>
<feature type="compositionally biased region" description="Basic and acidic residues" evidence="1">
    <location>
        <begin position="1"/>
        <end position="16"/>
    </location>
</feature>
<accession>A0A0P0XGQ0</accession>
<dbReference type="Gramene" id="Os08t0452900-01">
    <property type="protein sequence ID" value="Os08t0452900-01"/>
    <property type="gene ID" value="Os08g0452900"/>
</dbReference>
<evidence type="ECO:0000256" key="1">
    <source>
        <dbReference type="SAM" id="MobiDB-lite"/>
    </source>
</evidence>
<feature type="transmembrane region" description="Helical" evidence="2">
    <location>
        <begin position="41"/>
        <end position="63"/>
    </location>
</feature>
<reference evidence="3 4" key="2">
    <citation type="journal article" date="2013" name="Plant Cell Physiol.">
        <title>Rice Annotation Project Database (RAP-DB): an integrative and interactive database for rice genomics.</title>
        <authorList>
            <person name="Sakai H."/>
            <person name="Lee S.S."/>
            <person name="Tanaka T."/>
            <person name="Numa H."/>
            <person name="Kim J."/>
            <person name="Kawahara Y."/>
            <person name="Wakimoto H."/>
            <person name="Yang C.C."/>
            <person name="Iwamoto M."/>
            <person name="Abe T."/>
            <person name="Yamada Y."/>
            <person name="Muto A."/>
            <person name="Inokuchi H."/>
            <person name="Ikemura T."/>
            <person name="Matsumoto T."/>
            <person name="Sasaki T."/>
            <person name="Itoh T."/>
        </authorList>
    </citation>
    <scope>NUCLEOTIDE SEQUENCE [LARGE SCALE GENOMIC DNA]</scope>
    <source>
        <strain evidence="4">cv. Nipponbare</strain>
    </source>
</reference>
<dbReference type="Proteomes" id="UP000059680">
    <property type="component" value="Chromosome 8"/>
</dbReference>
<dbReference type="EMBL" id="AP014964">
    <property type="protein sequence ID" value="BAT05715.1"/>
    <property type="molecule type" value="Genomic_DNA"/>
</dbReference>
<keyword evidence="2" id="KW-1133">Transmembrane helix</keyword>
<sequence length="102" mass="11372">PRARCCDGRQEREPLRGARRRQRLLRRRPAHRLPQARHGTVLIPLLCSVFFFFADLTVSQWLFVSGQKWHPDKCGAAGSSAGGGAEAAKVRFQKIQGAYAGN</sequence>
<proteinExistence type="predicted"/>
<feature type="region of interest" description="Disordered" evidence="1">
    <location>
        <begin position="1"/>
        <end position="22"/>
    </location>
</feature>
<keyword evidence="2" id="KW-0812">Transmembrane</keyword>
<keyword evidence="2" id="KW-0472">Membrane</keyword>
<dbReference type="STRING" id="39947.A0A0P0XGQ0"/>
<organism evidence="3 4">
    <name type="scientific">Oryza sativa subsp. japonica</name>
    <name type="common">Rice</name>
    <dbReference type="NCBI Taxonomy" id="39947"/>
    <lineage>
        <taxon>Eukaryota</taxon>
        <taxon>Viridiplantae</taxon>
        <taxon>Streptophyta</taxon>
        <taxon>Embryophyta</taxon>
        <taxon>Tracheophyta</taxon>
        <taxon>Spermatophyta</taxon>
        <taxon>Magnoliopsida</taxon>
        <taxon>Liliopsida</taxon>
        <taxon>Poales</taxon>
        <taxon>Poaceae</taxon>
        <taxon>BOP clade</taxon>
        <taxon>Oryzoideae</taxon>
        <taxon>Oryzeae</taxon>
        <taxon>Oryzinae</taxon>
        <taxon>Oryza</taxon>
        <taxon>Oryza sativa</taxon>
    </lineage>
</organism>
<reference evidence="3 4" key="3">
    <citation type="journal article" date="2013" name="Rice">
        <title>Improvement of the Oryza sativa Nipponbare reference genome using next generation sequence and optical map data.</title>
        <authorList>
            <person name="Kawahara Y."/>
            <person name="de la Bastide M."/>
            <person name="Hamilton J.P."/>
            <person name="Kanamori H."/>
            <person name="McCombie W.R."/>
            <person name="Ouyang S."/>
            <person name="Schwartz D.C."/>
            <person name="Tanaka T."/>
            <person name="Wu J."/>
            <person name="Zhou S."/>
            <person name="Childs K.L."/>
            <person name="Davidson R.M."/>
            <person name="Lin H."/>
            <person name="Quesada-Ocampo L."/>
            <person name="Vaillancourt B."/>
            <person name="Sakai H."/>
            <person name="Lee S.S."/>
            <person name="Kim J."/>
            <person name="Numa H."/>
            <person name="Itoh T."/>
            <person name="Buell C.R."/>
            <person name="Matsumoto T."/>
        </authorList>
    </citation>
    <scope>NUCLEOTIDE SEQUENCE [LARGE SCALE GENOMIC DNA]</scope>
    <source>
        <strain evidence="4">cv. Nipponbare</strain>
    </source>
</reference>
<keyword evidence="4" id="KW-1185">Reference proteome</keyword>
<protein>
    <submittedName>
        <fullName evidence="3">Os08g0452900 protein</fullName>
    </submittedName>
</protein>
<name>A0A0P0XGQ0_ORYSJ</name>
<dbReference type="AlphaFoldDB" id="A0A0P0XGQ0"/>
<evidence type="ECO:0000313" key="4">
    <source>
        <dbReference type="Proteomes" id="UP000059680"/>
    </source>
</evidence>